<organism evidence="2 3">
    <name type="scientific">Sphaerobolus stellatus (strain SS14)</name>
    <dbReference type="NCBI Taxonomy" id="990650"/>
    <lineage>
        <taxon>Eukaryota</taxon>
        <taxon>Fungi</taxon>
        <taxon>Dikarya</taxon>
        <taxon>Basidiomycota</taxon>
        <taxon>Agaricomycotina</taxon>
        <taxon>Agaricomycetes</taxon>
        <taxon>Phallomycetidae</taxon>
        <taxon>Geastrales</taxon>
        <taxon>Sphaerobolaceae</taxon>
        <taxon>Sphaerobolus</taxon>
    </lineage>
</organism>
<protein>
    <submittedName>
        <fullName evidence="2">Uncharacterized protein</fullName>
    </submittedName>
</protein>
<dbReference type="HOGENOM" id="CLU_1611829_0_0_1"/>
<feature type="compositionally biased region" description="Polar residues" evidence="1">
    <location>
        <begin position="111"/>
        <end position="137"/>
    </location>
</feature>
<evidence type="ECO:0000256" key="1">
    <source>
        <dbReference type="SAM" id="MobiDB-lite"/>
    </source>
</evidence>
<proteinExistence type="predicted"/>
<accession>A0A0C9UCQ4</accession>
<evidence type="ECO:0000313" key="3">
    <source>
        <dbReference type="Proteomes" id="UP000054279"/>
    </source>
</evidence>
<name>A0A0C9UCQ4_SPHS4</name>
<dbReference type="Proteomes" id="UP000054279">
    <property type="component" value="Unassembled WGS sequence"/>
</dbReference>
<feature type="compositionally biased region" description="Polar residues" evidence="1">
    <location>
        <begin position="13"/>
        <end position="43"/>
    </location>
</feature>
<evidence type="ECO:0000313" key="2">
    <source>
        <dbReference type="EMBL" id="KIJ32449.1"/>
    </source>
</evidence>
<feature type="compositionally biased region" description="Polar residues" evidence="1">
    <location>
        <begin position="73"/>
        <end position="104"/>
    </location>
</feature>
<keyword evidence="3" id="KW-1185">Reference proteome</keyword>
<dbReference type="AlphaFoldDB" id="A0A0C9UCQ4"/>
<dbReference type="EMBL" id="KN837227">
    <property type="protein sequence ID" value="KIJ32449.1"/>
    <property type="molecule type" value="Genomic_DNA"/>
</dbReference>
<sequence>MAHKQHYTGHPNMHQTSGLISNRFNDPYNGSYTQHRSVSTGRVSTEAGYQPNQQTATPSLYSQWTGRPDEPRTSSLYSQWTSGVSTQCGPRSHIPSQEFSQSQQRLDEYSRSSSVTTRHNVQHSRGPSSNVTSVSYQRNHDEMDGSWNVNTGLSDEKRHSETPYN</sequence>
<feature type="region of interest" description="Disordered" evidence="1">
    <location>
        <begin position="1"/>
        <end position="165"/>
    </location>
</feature>
<feature type="compositionally biased region" description="Polar residues" evidence="1">
    <location>
        <begin position="50"/>
        <end position="65"/>
    </location>
</feature>
<feature type="compositionally biased region" description="Basic and acidic residues" evidence="1">
    <location>
        <begin position="154"/>
        <end position="165"/>
    </location>
</feature>
<reference evidence="2 3" key="1">
    <citation type="submission" date="2014-06" db="EMBL/GenBank/DDBJ databases">
        <title>Evolutionary Origins and Diversification of the Mycorrhizal Mutualists.</title>
        <authorList>
            <consortium name="DOE Joint Genome Institute"/>
            <consortium name="Mycorrhizal Genomics Consortium"/>
            <person name="Kohler A."/>
            <person name="Kuo A."/>
            <person name="Nagy L.G."/>
            <person name="Floudas D."/>
            <person name="Copeland A."/>
            <person name="Barry K.W."/>
            <person name="Cichocki N."/>
            <person name="Veneault-Fourrey C."/>
            <person name="LaButti K."/>
            <person name="Lindquist E.A."/>
            <person name="Lipzen A."/>
            <person name="Lundell T."/>
            <person name="Morin E."/>
            <person name="Murat C."/>
            <person name="Riley R."/>
            <person name="Ohm R."/>
            <person name="Sun H."/>
            <person name="Tunlid A."/>
            <person name="Henrissat B."/>
            <person name="Grigoriev I.V."/>
            <person name="Hibbett D.S."/>
            <person name="Martin F."/>
        </authorList>
    </citation>
    <scope>NUCLEOTIDE SEQUENCE [LARGE SCALE GENOMIC DNA]</scope>
    <source>
        <strain evidence="2 3">SS14</strain>
    </source>
</reference>
<gene>
    <name evidence="2" type="ORF">M422DRAFT_70591</name>
</gene>